<name>A0A4R2KEI6_9RHOB</name>
<dbReference type="AlphaFoldDB" id="A0A4R2KEI6"/>
<dbReference type="RefSeq" id="WP_165905301.1">
    <property type="nucleotide sequence ID" value="NZ_SLWW01000005.1"/>
</dbReference>
<dbReference type="EMBL" id="SLWW01000005">
    <property type="protein sequence ID" value="TCO72041.1"/>
    <property type="molecule type" value="Genomic_DNA"/>
</dbReference>
<keyword evidence="2" id="KW-1185">Reference proteome</keyword>
<reference evidence="1 2" key="1">
    <citation type="submission" date="2019-03" db="EMBL/GenBank/DDBJ databases">
        <title>Genomic Encyclopedia of Type Strains, Phase IV (KMG-IV): sequencing the most valuable type-strain genomes for metagenomic binning, comparative biology and taxonomic classification.</title>
        <authorList>
            <person name="Goeker M."/>
        </authorList>
    </citation>
    <scope>NUCLEOTIDE SEQUENCE [LARGE SCALE GENOMIC DNA]</scope>
    <source>
        <strain evidence="1 2">DSM 4868</strain>
    </source>
</reference>
<dbReference type="PROSITE" id="PS51257">
    <property type="entry name" value="PROKAR_LIPOPROTEIN"/>
    <property type="match status" value="1"/>
</dbReference>
<accession>A0A4R2KEI6</accession>
<evidence type="ECO:0000313" key="1">
    <source>
        <dbReference type="EMBL" id="TCO72041.1"/>
    </source>
</evidence>
<evidence type="ECO:0000313" key="2">
    <source>
        <dbReference type="Proteomes" id="UP000295142"/>
    </source>
</evidence>
<dbReference type="Proteomes" id="UP000295142">
    <property type="component" value="Unassembled WGS sequence"/>
</dbReference>
<sequence length="204" mass="21143">MRSAGSPFRNTPRPATAAVALVLAFGLSACAMGPGDGRLGYVAPRASDTSGVGIEAQSPAEAARLVAERLRAGGLTVTSVRPASGRVAARASDASLVDCGSFLQRAYGNTSRFAATAPLAVVFADDQPGGMVRREARVASRVHLSTGDGSVRIAERHRVTLRQLSADGGRVLWSETRDFTESGPVRFSDGTTCLSSGRVAALLR</sequence>
<proteinExistence type="predicted"/>
<protein>
    <submittedName>
        <fullName evidence="1">Uncharacterized protein</fullName>
    </submittedName>
</protein>
<organism evidence="1 2">
    <name type="scientific">Rhodovulum euryhalinum</name>
    <dbReference type="NCBI Taxonomy" id="35805"/>
    <lineage>
        <taxon>Bacteria</taxon>
        <taxon>Pseudomonadati</taxon>
        <taxon>Pseudomonadota</taxon>
        <taxon>Alphaproteobacteria</taxon>
        <taxon>Rhodobacterales</taxon>
        <taxon>Paracoccaceae</taxon>
        <taxon>Rhodovulum</taxon>
    </lineage>
</organism>
<comment type="caution">
    <text evidence="1">The sequence shown here is derived from an EMBL/GenBank/DDBJ whole genome shotgun (WGS) entry which is preliminary data.</text>
</comment>
<gene>
    <name evidence="1" type="ORF">EV655_105147</name>
</gene>